<dbReference type="InterPro" id="IPR013610">
    <property type="entry name" value="ArdC_N"/>
</dbReference>
<organism evidence="3 4">
    <name type="scientific">Roseinatronobacter monicus</name>
    <dbReference type="NCBI Taxonomy" id="393481"/>
    <lineage>
        <taxon>Bacteria</taxon>
        <taxon>Pseudomonadati</taxon>
        <taxon>Pseudomonadota</taxon>
        <taxon>Alphaproteobacteria</taxon>
        <taxon>Rhodobacterales</taxon>
        <taxon>Paracoccaceae</taxon>
        <taxon>Roseinatronobacter</taxon>
    </lineage>
</organism>
<sequence>MTKFDLYETVTTEIIASIEEGTPAWRKPWTGEAGGAAFPLRSNGEGYRGINVLMLWLVASKRGYRSAYWFTYRQAKEAGAQVKRGAKGATVVKYGTVAREDEATGTEKAIPYLKSYTVFNAEQIEGLPASFYGMAAEEARDLGTKTDPELEAFFAATGAEIRTSEDPRAYYDLIEDFIHMPPVNTFHSAAGYFSTLAHESCHWTGASNRLDRFEKFNDRKAYAFEELIAEIGNCMVCAHLGLTPDFGQSGAYIKGWLR</sequence>
<evidence type="ECO:0000313" key="4">
    <source>
        <dbReference type="Proteomes" id="UP000320582"/>
    </source>
</evidence>
<reference evidence="3 4" key="1">
    <citation type="submission" date="2019-06" db="EMBL/GenBank/DDBJ databases">
        <title>Genomic Encyclopedia of Archaeal and Bacterial Type Strains, Phase II (KMG-II): from individual species to whole genera.</title>
        <authorList>
            <person name="Goeker M."/>
        </authorList>
    </citation>
    <scope>NUCLEOTIDE SEQUENCE [LARGE SCALE GENOMIC DNA]</scope>
    <source>
        <strain evidence="3 4">DSM 18423</strain>
    </source>
</reference>
<dbReference type="EMBL" id="VFPT01000006">
    <property type="protein sequence ID" value="TQM89590.1"/>
    <property type="molecule type" value="Genomic_DNA"/>
</dbReference>
<feature type="domain" description="Polyvalent protein metallopeptidase" evidence="2">
    <location>
        <begin position="149"/>
        <end position="258"/>
    </location>
</feature>
<feature type="domain" description="N-terminal" evidence="1">
    <location>
        <begin position="5"/>
        <end position="119"/>
    </location>
</feature>
<evidence type="ECO:0000259" key="2">
    <source>
        <dbReference type="Pfam" id="PF18818"/>
    </source>
</evidence>
<dbReference type="AlphaFoldDB" id="A0A543K3C7"/>
<dbReference type="GO" id="GO:0003697">
    <property type="term" value="F:single-stranded DNA binding"/>
    <property type="evidence" value="ECO:0007669"/>
    <property type="project" value="InterPro"/>
</dbReference>
<dbReference type="InterPro" id="IPR041459">
    <property type="entry name" value="MPTase-PolyVal"/>
</dbReference>
<evidence type="ECO:0000259" key="1">
    <source>
        <dbReference type="Pfam" id="PF08401"/>
    </source>
</evidence>
<protein>
    <submittedName>
        <fullName evidence="3">Antirestriction protein ArdC</fullName>
    </submittedName>
</protein>
<dbReference type="Pfam" id="PF18818">
    <property type="entry name" value="MPTase-PolyVal"/>
    <property type="match status" value="1"/>
</dbReference>
<keyword evidence="4" id="KW-1185">Reference proteome</keyword>
<comment type="caution">
    <text evidence="3">The sequence shown here is derived from an EMBL/GenBank/DDBJ whole genome shotgun (WGS) entry which is preliminary data.</text>
</comment>
<evidence type="ECO:0000313" key="3">
    <source>
        <dbReference type="EMBL" id="TQM89590.1"/>
    </source>
</evidence>
<name>A0A543K3C7_9RHOB</name>
<dbReference type="RefSeq" id="WP_142085970.1">
    <property type="nucleotide sequence ID" value="NZ_VFPT01000006.1"/>
</dbReference>
<gene>
    <name evidence="3" type="ORF">BD293_4613</name>
</gene>
<dbReference type="OrthoDB" id="9792687at2"/>
<accession>A0A543K3C7</accession>
<proteinExistence type="predicted"/>
<dbReference type="Proteomes" id="UP000320582">
    <property type="component" value="Unassembled WGS sequence"/>
</dbReference>
<dbReference type="Pfam" id="PF08401">
    <property type="entry name" value="ArdcN"/>
    <property type="match status" value="1"/>
</dbReference>